<dbReference type="SUPFAM" id="SSF75011">
    <property type="entry name" value="3-carboxy-cis,cis-mucoante lactonizing enzyme"/>
    <property type="match status" value="1"/>
</dbReference>
<keyword evidence="3" id="KW-1185">Reference proteome</keyword>
<feature type="chain" id="PRO_5040293427" description="3-carboxymuconate cyclase" evidence="1">
    <location>
        <begin position="22"/>
        <end position="416"/>
    </location>
</feature>
<keyword evidence="1" id="KW-0732">Signal</keyword>
<protein>
    <recommendedName>
        <fullName evidence="4">3-carboxymuconate cyclase</fullName>
    </recommendedName>
</protein>
<evidence type="ECO:0000313" key="3">
    <source>
        <dbReference type="Proteomes" id="UP000700596"/>
    </source>
</evidence>
<dbReference type="AlphaFoldDB" id="A0A9P9DE29"/>
<name>A0A9P9DE29_9PLEO</name>
<feature type="signal peptide" evidence="1">
    <location>
        <begin position="1"/>
        <end position="21"/>
    </location>
</feature>
<evidence type="ECO:0000313" key="2">
    <source>
        <dbReference type="EMBL" id="KAH7117568.1"/>
    </source>
</evidence>
<dbReference type="InterPro" id="IPR015943">
    <property type="entry name" value="WD40/YVTN_repeat-like_dom_sf"/>
</dbReference>
<gene>
    <name evidence="2" type="ORF">B0J11DRAFT_560807</name>
</gene>
<evidence type="ECO:0008006" key="4">
    <source>
        <dbReference type="Google" id="ProtNLM"/>
    </source>
</evidence>
<dbReference type="EMBL" id="JAGMWT010000013">
    <property type="protein sequence ID" value="KAH7117568.1"/>
    <property type="molecule type" value="Genomic_DNA"/>
</dbReference>
<dbReference type="OrthoDB" id="10006285at2759"/>
<accession>A0A9P9DE29</accession>
<dbReference type="Gene3D" id="2.130.10.10">
    <property type="entry name" value="YVTN repeat-like/Quinoprotein amine dehydrogenase"/>
    <property type="match status" value="2"/>
</dbReference>
<comment type="caution">
    <text evidence="2">The sequence shown here is derived from an EMBL/GenBank/DDBJ whole genome shotgun (WGS) entry which is preliminary data.</text>
</comment>
<sequence length="416" mass="42358">MLGLRANIALSLSLLAAIAAAAPAPQSNGASCTMPPAKSNMITVGKAVYFITNDAENAVVALPIGKDGMLSKGTVTKTGGAGSNAVNGTTKAPLSPDALLSQSALTVVGSNVFAVNAGSNTLSMLQISAQDPTCLTMIGQPVKIPGEFPNTVSASMKNRLVCVGTTGAIAGVSCTNFSAEQGLGQMDALRSFRIGQTTPPSGPLNTVSHTFFSSDESMLFTTVKGDPTVKNNGFLSVFPIQQSGSMARLSMTEMRSSPNGTAVLFGSAPIPNRPNSIFVTDASFGAAILSLDKSSKATVAHSQAIQGQTATCWVTISPATMSAYVTDVGKNHVVEMSLDDAKIIKELDLSANGDLGLIDLRAAGSFVYALSPGNAMIGGAITVLDVSGGKGSMKQVQHFKLAGIAGANSMGMAVMV</sequence>
<organism evidence="2 3">
    <name type="scientific">Dendryphion nanum</name>
    <dbReference type="NCBI Taxonomy" id="256645"/>
    <lineage>
        <taxon>Eukaryota</taxon>
        <taxon>Fungi</taxon>
        <taxon>Dikarya</taxon>
        <taxon>Ascomycota</taxon>
        <taxon>Pezizomycotina</taxon>
        <taxon>Dothideomycetes</taxon>
        <taxon>Pleosporomycetidae</taxon>
        <taxon>Pleosporales</taxon>
        <taxon>Torulaceae</taxon>
        <taxon>Dendryphion</taxon>
    </lineage>
</organism>
<proteinExistence type="predicted"/>
<reference evidence="2" key="1">
    <citation type="journal article" date="2021" name="Nat. Commun.">
        <title>Genetic determinants of endophytism in the Arabidopsis root mycobiome.</title>
        <authorList>
            <person name="Mesny F."/>
            <person name="Miyauchi S."/>
            <person name="Thiergart T."/>
            <person name="Pickel B."/>
            <person name="Atanasova L."/>
            <person name="Karlsson M."/>
            <person name="Huettel B."/>
            <person name="Barry K.W."/>
            <person name="Haridas S."/>
            <person name="Chen C."/>
            <person name="Bauer D."/>
            <person name="Andreopoulos W."/>
            <person name="Pangilinan J."/>
            <person name="LaButti K."/>
            <person name="Riley R."/>
            <person name="Lipzen A."/>
            <person name="Clum A."/>
            <person name="Drula E."/>
            <person name="Henrissat B."/>
            <person name="Kohler A."/>
            <person name="Grigoriev I.V."/>
            <person name="Martin F.M."/>
            <person name="Hacquard S."/>
        </authorList>
    </citation>
    <scope>NUCLEOTIDE SEQUENCE</scope>
    <source>
        <strain evidence="2">MPI-CAGE-CH-0243</strain>
    </source>
</reference>
<evidence type="ECO:0000256" key="1">
    <source>
        <dbReference type="SAM" id="SignalP"/>
    </source>
</evidence>
<dbReference type="Proteomes" id="UP000700596">
    <property type="component" value="Unassembled WGS sequence"/>
</dbReference>